<gene>
    <name evidence="2" type="ORF">J2Z53_001468</name>
</gene>
<dbReference type="RefSeq" id="WP_209796769.1">
    <property type="nucleotide sequence ID" value="NZ_JAGGJZ010000003.1"/>
</dbReference>
<dbReference type="GO" id="GO:0003677">
    <property type="term" value="F:DNA binding"/>
    <property type="evidence" value="ECO:0007669"/>
    <property type="project" value="UniProtKB-KW"/>
</dbReference>
<dbReference type="InterPro" id="IPR010982">
    <property type="entry name" value="Lambda_DNA-bd_dom_sf"/>
</dbReference>
<dbReference type="SUPFAM" id="SSF47413">
    <property type="entry name" value="lambda repressor-like DNA-binding domains"/>
    <property type="match status" value="1"/>
</dbReference>
<dbReference type="InterPro" id="IPR001387">
    <property type="entry name" value="Cro/C1-type_HTH"/>
</dbReference>
<proteinExistence type="predicted"/>
<dbReference type="SMART" id="SM00530">
    <property type="entry name" value="HTH_XRE"/>
    <property type="match status" value="1"/>
</dbReference>
<evidence type="ECO:0000313" key="3">
    <source>
        <dbReference type="Proteomes" id="UP000783390"/>
    </source>
</evidence>
<dbReference type="PROSITE" id="PS50943">
    <property type="entry name" value="HTH_CROC1"/>
    <property type="match status" value="1"/>
</dbReference>
<accession>A0ABS4F0X8</accession>
<protein>
    <submittedName>
        <fullName evidence="2">DNA-binding transcriptional regulator YiaG</fullName>
    </submittedName>
</protein>
<name>A0ABS4F0X8_9CLOT</name>
<reference evidence="2 3" key="1">
    <citation type="submission" date="2021-03" db="EMBL/GenBank/DDBJ databases">
        <title>Genomic Encyclopedia of Type Strains, Phase IV (KMG-IV): sequencing the most valuable type-strain genomes for metagenomic binning, comparative biology and taxonomic classification.</title>
        <authorList>
            <person name="Goeker M."/>
        </authorList>
    </citation>
    <scope>NUCLEOTIDE SEQUENCE [LARGE SCALE GENOMIC DNA]</scope>
    <source>
        <strain evidence="2 3">DSM 3984</strain>
    </source>
</reference>
<keyword evidence="2" id="KW-0238">DNA-binding</keyword>
<dbReference type="Proteomes" id="UP000783390">
    <property type="component" value="Unassembled WGS sequence"/>
</dbReference>
<sequence>MSSVSKKTTFNRVFKEKTVSFLSLYPNKTIGDKIKLLRIKSGLTYNQFAKKAQVAVMTVYRWESNERIPSDKYLNQLINNFNLNKDYFNLNDK</sequence>
<dbReference type="Gene3D" id="1.10.260.40">
    <property type="entry name" value="lambda repressor-like DNA-binding domains"/>
    <property type="match status" value="1"/>
</dbReference>
<evidence type="ECO:0000259" key="1">
    <source>
        <dbReference type="PROSITE" id="PS50943"/>
    </source>
</evidence>
<organism evidence="2 3">
    <name type="scientific">Clostridium moniliforme</name>
    <dbReference type="NCBI Taxonomy" id="39489"/>
    <lineage>
        <taxon>Bacteria</taxon>
        <taxon>Bacillati</taxon>
        <taxon>Bacillota</taxon>
        <taxon>Clostridia</taxon>
        <taxon>Eubacteriales</taxon>
        <taxon>Clostridiaceae</taxon>
        <taxon>Clostridium</taxon>
    </lineage>
</organism>
<dbReference type="Pfam" id="PF01381">
    <property type="entry name" value="HTH_3"/>
    <property type="match status" value="1"/>
</dbReference>
<feature type="domain" description="HTH cro/C1-type" evidence="1">
    <location>
        <begin position="34"/>
        <end position="88"/>
    </location>
</feature>
<evidence type="ECO:0000313" key="2">
    <source>
        <dbReference type="EMBL" id="MBP1889885.1"/>
    </source>
</evidence>
<keyword evidence="3" id="KW-1185">Reference proteome</keyword>
<comment type="caution">
    <text evidence="2">The sequence shown here is derived from an EMBL/GenBank/DDBJ whole genome shotgun (WGS) entry which is preliminary data.</text>
</comment>
<dbReference type="EMBL" id="JAGGJZ010000003">
    <property type="protein sequence ID" value="MBP1889885.1"/>
    <property type="molecule type" value="Genomic_DNA"/>
</dbReference>
<dbReference type="CDD" id="cd00093">
    <property type="entry name" value="HTH_XRE"/>
    <property type="match status" value="1"/>
</dbReference>